<proteinExistence type="predicted"/>
<comment type="caution">
    <text evidence="1">The sequence shown here is derived from an EMBL/GenBank/DDBJ whole genome shotgun (WGS) entry which is preliminary data.</text>
</comment>
<gene>
    <name evidence="1" type="ORF">QLQ12_46655</name>
</gene>
<organism evidence="1 2">
    <name type="scientific">Actinoplanes sandaracinus</name>
    <dbReference type="NCBI Taxonomy" id="3045177"/>
    <lineage>
        <taxon>Bacteria</taxon>
        <taxon>Bacillati</taxon>
        <taxon>Actinomycetota</taxon>
        <taxon>Actinomycetes</taxon>
        <taxon>Micromonosporales</taxon>
        <taxon>Micromonosporaceae</taxon>
        <taxon>Actinoplanes</taxon>
    </lineage>
</organism>
<evidence type="ECO:0000313" key="2">
    <source>
        <dbReference type="Proteomes" id="UP001241758"/>
    </source>
</evidence>
<name>A0ABT6X252_9ACTN</name>
<dbReference type="EMBL" id="JASCTH010000078">
    <property type="protein sequence ID" value="MDI6106065.1"/>
    <property type="molecule type" value="Genomic_DNA"/>
</dbReference>
<dbReference type="Proteomes" id="UP001241758">
    <property type="component" value="Unassembled WGS sequence"/>
</dbReference>
<accession>A0ABT6X252</accession>
<sequence>MAEVADTVDDDLLENAAWFVVRWLLHHPSEGAIIFLTDFDNRYGPFWHPDEMSEALVRMCVHEMLTGRGPLQLCRFSTIWS</sequence>
<reference evidence="1 2" key="1">
    <citation type="submission" date="2023-05" db="EMBL/GenBank/DDBJ databases">
        <title>Actinoplanes sp. NEAU-A12 genome sequencing.</title>
        <authorList>
            <person name="Wang Z.-S."/>
        </authorList>
    </citation>
    <scope>NUCLEOTIDE SEQUENCE [LARGE SCALE GENOMIC DNA]</scope>
    <source>
        <strain evidence="1 2">NEAU-A12</strain>
    </source>
</reference>
<protein>
    <submittedName>
        <fullName evidence="1">Uncharacterized protein</fullName>
    </submittedName>
</protein>
<evidence type="ECO:0000313" key="1">
    <source>
        <dbReference type="EMBL" id="MDI6106065.1"/>
    </source>
</evidence>
<keyword evidence="2" id="KW-1185">Reference proteome</keyword>
<dbReference type="RefSeq" id="WP_282767524.1">
    <property type="nucleotide sequence ID" value="NZ_JASCTH010000078.1"/>
</dbReference>